<name>A0ACC0JZ31_CHOFU</name>
<sequence>MAQYSCPDHTYRVEWRESVFGRVLGSCVLCEEYSAEQNGERATRTLVCLLGRVPTPATPLSIPRADSLATLQGDRQGSVMATASRIPQEELVFRCEPWGVRPPWLTPSIQTQSSVVKTAVPAGWPVRLYRRTTFHPFFFACAWGIERAIVQIAQELHEWNE</sequence>
<keyword evidence="2" id="KW-1185">Reference proteome</keyword>
<dbReference type="EMBL" id="CM046131">
    <property type="protein sequence ID" value="KAI8429427.1"/>
    <property type="molecule type" value="Genomic_DNA"/>
</dbReference>
<proteinExistence type="predicted"/>
<evidence type="ECO:0000313" key="1">
    <source>
        <dbReference type="EMBL" id="KAI8429427.1"/>
    </source>
</evidence>
<comment type="caution">
    <text evidence="1">The sequence shown here is derived from an EMBL/GenBank/DDBJ whole genome shotgun (WGS) entry which is preliminary data.</text>
</comment>
<gene>
    <name evidence="1" type="ORF">MSG28_000068</name>
</gene>
<reference evidence="1 2" key="1">
    <citation type="journal article" date="2022" name="Genome Biol. Evol.">
        <title>The Spruce Budworm Genome: Reconstructing the Evolutionary History of Antifreeze Proteins.</title>
        <authorList>
            <person name="Beliveau C."/>
            <person name="Gagne P."/>
            <person name="Picq S."/>
            <person name="Vernygora O."/>
            <person name="Keeling C.I."/>
            <person name="Pinkney K."/>
            <person name="Doucet D."/>
            <person name="Wen F."/>
            <person name="Johnston J.S."/>
            <person name="Maaroufi H."/>
            <person name="Boyle B."/>
            <person name="Laroche J."/>
            <person name="Dewar K."/>
            <person name="Juretic N."/>
            <person name="Blackburn G."/>
            <person name="Nisole A."/>
            <person name="Brunet B."/>
            <person name="Brandao M."/>
            <person name="Lumley L."/>
            <person name="Duan J."/>
            <person name="Quan G."/>
            <person name="Lucarotti C.J."/>
            <person name="Roe A.D."/>
            <person name="Sperling F.A.H."/>
            <person name="Levesque R.C."/>
            <person name="Cusson M."/>
        </authorList>
    </citation>
    <scope>NUCLEOTIDE SEQUENCE [LARGE SCALE GENOMIC DNA]</scope>
    <source>
        <strain evidence="1">Glfc:IPQL:Cfum</strain>
    </source>
</reference>
<protein>
    <submittedName>
        <fullName evidence="1">Uncharacterized protein</fullName>
    </submittedName>
</protein>
<dbReference type="Proteomes" id="UP001064048">
    <property type="component" value="Chromosome Z"/>
</dbReference>
<accession>A0ACC0JZ31</accession>
<evidence type="ECO:0000313" key="2">
    <source>
        <dbReference type="Proteomes" id="UP001064048"/>
    </source>
</evidence>
<organism evidence="1 2">
    <name type="scientific">Choristoneura fumiferana</name>
    <name type="common">Spruce budworm moth</name>
    <name type="synonym">Archips fumiferana</name>
    <dbReference type="NCBI Taxonomy" id="7141"/>
    <lineage>
        <taxon>Eukaryota</taxon>
        <taxon>Metazoa</taxon>
        <taxon>Ecdysozoa</taxon>
        <taxon>Arthropoda</taxon>
        <taxon>Hexapoda</taxon>
        <taxon>Insecta</taxon>
        <taxon>Pterygota</taxon>
        <taxon>Neoptera</taxon>
        <taxon>Endopterygota</taxon>
        <taxon>Lepidoptera</taxon>
        <taxon>Glossata</taxon>
        <taxon>Ditrysia</taxon>
        <taxon>Tortricoidea</taxon>
        <taxon>Tortricidae</taxon>
        <taxon>Tortricinae</taxon>
        <taxon>Choristoneura</taxon>
    </lineage>
</organism>